<dbReference type="Pfam" id="PF11911">
    <property type="entry name" value="DUF3429"/>
    <property type="match status" value="1"/>
</dbReference>
<keyword evidence="1" id="KW-0812">Transmembrane</keyword>
<dbReference type="InterPro" id="IPR021836">
    <property type="entry name" value="DUF3429"/>
</dbReference>
<dbReference type="Proteomes" id="UP001320715">
    <property type="component" value="Unassembled WGS sequence"/>
</dbReference>
<feature type="transmembrane region" description="Helical" evidence="1">
    <location>
        <begin position="130"/>
        <end position="150"/>
    </location>
</feature>
<evidence type="ECO:0000313" key="3">
    <source>
        <dbReference type="Proteomes" id="UP001320715"/>
    </source>
</evidence>
<proteinExistence type="predicted"/>
<feature type="transmembrane region" description="Helical" evidence="1">
    <location>
        <begin position="101"/>
        <end position="118"/>
    </location>
</feature>
<evidence type="ECO:0000313" key="2">
    <source>
        <dbReference type="EMBL" id="MCO6409416.1"/>
    </source>
</evidence>
<keyword evidence="1" id="KW-0472">Membrane</keyword>
<gene>
    <name evidence="2" type="ORF">GTW23_14625</name>
</gene>
<keyword evidence="1" id="KW-1133">Transmembrane helix</keyword>
<reference evidence="2 3" key="1">
    <citation type="submission" date="2020-01" db="EMBL/GenBank/DDBJ databases">
        <title>Genomes of bacteria type strains.</title>
        <authorList>
            <person name="Chen J."/>
            <person name="Zhu S."/>
            <person name="Yang J."/>
        </authorList>
    </citation>
    <scope>NUCLEOTIDE SEQUENCE [LARGE SCALE GENOMIC DNA]</scope>
    <source>
        <strain evidence="2 3">DSM 16655</strain>
    </source>
</reference>
<dbReference type="PANTHER" id="PTHR15887">
    <property type="entry name" value="TRANSMEMBRANE PROTEIN 69"/>
    <property type="match status" value="1"/>
</dbReference>
<dbReference type="EMBL" id="JAAAML010000002">
    <property type="protein sequence ID" value="MCO6409416.1"/>
    <property type="molecule type" value="Genomic_DNA"/>
</dbReference>
<protein>
    <submittedName>
        <fullName evidence="2">DUF3429 family protein</fullName>
    </submittedName>
</protein>
<sequence length="151" mass="15733">MSAHRNQSSMIATAWFLAGLGAIPFLAMAVAAVISPAFAAAHLGGETAFLGYGAVILSFMGGVRWGRALTLDQPARAAEQMILSVAPSLAAWLALLIDRPWSLLLLAAGFALQAAWDFKSAGTGLLPTWFGRLRLTISAIVIASIGLVLLA</sequence>
<comment type="caution">
    <text evidence="2">The sequence shown here is derived from an EMBL/GenBank/DDBJ whole genome shotgun (WGS) entry which is preliminary data.</text>
</comment>
<keyword evidence="3" id="KW-1185">Reference proteome</keyword>
<name>A0ABT1CVP1_9HYPH</name>
<organism evidence="2 3">
    <name type="scientific">Hoeflea alexandrii</name>
    <dbReference type="NCBI Taxonomy" id="288436"/>
    <lineage>
        <taxon>Bacteria</taxon>
        <taxon>Pseudomonadati</taxon>
        <taxon>Pseudomonadota</taxon>
        <taxon>Alphaproteobacteria</taxon>
        <taxon>Hyphomicrobiales</taxon>
        <taxon>Rhizobiaceae</taxon>
        <taxon>Hoeflea</taxon>
    </lineage>
</organism>
<dbReference type="RefSeq" id="WP_252916269.1">
    <property type="nucleotide sequence ID" value="NZ_JAAAML010000002.1"/>
</dbReference>
<evidence type="ECO:0000256" key="1">
    <source>
        <dbReference type="SAM" id="Phobius"/>
    </source>
</evidence>
<accession>A0ABT1CVP1</accession>
<feature type="transmembrane region" description="Helical" evidence="1">
    <location>
        <begin position="49"/>
        <end position="65"/>
    </location>
</feature>
<dbReference type="PANTHER" id="PTHR15887:SF1">
    <property type="entry name" value="TRANSMEMBRANE PROTEIN 69"/>
    <property type="match status" value="1"/>
</dbReference>